<feature type="domain" description="Aminoacyl-tRNA synthetase class I anticodon-binding" evidence="10">
    <location>
        <begin position="338"/>
        <end position="503"/>
    </location>
</feature>
<dbReference type="Proteomes" id="UP001059380">
    <property type="component" value="Chromosome"/>
</dbReference>
<dbReference type="AlphaFoldDB" id="A0A9J7BYM5"/>
<comment type="similarity">
    <text evidence="1 8">Belongs to the class-I aminoacyl-tRNA synthetase family. Glutamate--tRNA ligase type 1 subfamily.</text>
</comment>
<evidence type="ECO:0000256" key="3">
    <source>
        <dbReference type="ARBA" id="ARBA00022598"/>
    </source>
</evidence>
<protein>
    <recommendedName>
        <fullName evidence="8">Glutamate--tRNA ligase</fullName>
        <ecNumber evidence="8">6.1.1.17</ecNumber>
    </recommendedName>
    <alternativeName>
        <fullName evidence="8">Glutamyl-tRNA synthetase</fullName>
        <shortName evidence="8">GluRS</shortName>
    </alternativeName>
</protein>
<dbReference type="InterPro" id="IPR014729">
    <property type="entry name" value="Rossmann-like_a/b/a_fold"/>
</dbReference>
<dbReference type="KEGG" id="orp:MOP44_11825"/>
<evidence type="ECO:0000313" key="12">
    <source>
        <dbReference type="Proteomes" id="UP001059380"/>
    </source>
</evidence>
<dbReference type="InterPro" id="IPR008925">
    <property type="entry name" value="aa_tRNA-synth_I_cd-bd_sf"/>
</dbReference>
<evidence type="ECO:0000256" key="4">
    <source>
        <dbReference type="ARBA" id="ARBA00022741"/>
    </source>
</evidence>
<reference evidence="11" key="1">
    <citation type="submission" date="2021-04" db="EMBL/GenBank/DDBJ databases">
        <title>Phylogenetic analysis of Acidobacteriaceae.</title>
        <authorList>
            <person name="Qiu L."/>
            <person name="Zhang Q."/>
        </authorList>
    </citation>
    <scope>NUCLEOTIDE SEQUENCE</scope>
    <source>
        <strain evidence="11">DSM 25168</strain>
    </source>
</reference>
<dbReference type="EMBL" id="CP093313">
    <property type="protein sequence ID" value="UWZ86605.1"/>
    <property type="molecule type" value="Genomic_DNA"/>
</dbReference>
<dbReference type="Gene3D" id="3.40.50.620">
    <property type="entry name" value="HUPs"/>
    <property type="match status" value="1"/>
</dbReference>
<gene>
    <name evidence="8 11" type="primary">gltX</name>
    <name evidence="11" type="ORF">MOP44_11825</name>
</gene>
<dbReference type="PANTHER" id="PTHR43311">
    <property type="entry name" value="GLUTAMATE--TRNA LIGASE"/>
    <property type="match status" value="1"/>
</dbReference>
<dbReference type="SUPFAM" id="SSF52374">
    <property type="entry name" value="Nucleotidylyl transferase"/>
    <property type="match status" value="1"/>
</dbReference>
<comment type="catalytic activity">
    <reaction evidence="8">
        <text>tRNA(Glu) + L-glutamate + ATP = L-glutamyl-tRNA(Glu) + AMP + diphosphate</text>
        <dbReference type="Rhea" id="RHEA:23540"/>
        <dbReference type="Rhea" id="RHEA-COMP:9663"/>
        <dbReference type="Rhea" id="RHEA-COMP:9680"/>
        <dbReference type="ChEBI" id="CHEBI:29985"/>
        <dbReference type="ChEBI" id="CHEBI:30616"/>
        <dbReference type="ChEBI" id="CHEBI:33019"/>
        <dbReference type="ChEBI" id="CHEBI:78442"/>
        <dbReference type="ChEBI" id="CHEBI:78520"/>
        <dbReference type="ChEBI" id="CHEBI:456215"/>
        <dbReference type="EC" id="6.1.1.17"/>
    </reaction>
</comment>
<evidence type="ECO:0000256" key="8">
    <source>
        <dbReference type="HAMAP-Rule" id="MF_00022"/>
    </source>
</evidence>
<dbReference type="CDD" id="cd00808">
    <property type="entry name" value="GluRS_core"/>
    <property type="match status" value="1"/>
</dbReference>
<dbReference type="GO" id="GO:0000049">
    <property type="term" value="F:tRNA binding"/>
    <property type="evidence" value="ECO:0007669"/>
    <property type="project" value="InterPro"/>
</dbReference>
<feature type="domain" description="Glutamyl/glutaminyl-tRNA synthetase class Ib catalytic" evidence="9">
    <location>
        <begin position="10"/>
        <end position="311"/>
    </location>
</feature>
<keyword evidence="6 8" id="KW-0648">Protein biosynthesis</keyword>
<dbReference type="GO" id="GO:0008270">
    <property type="term" value="F:zinc ion binding"/>
    <property type="evidence" value="ECO:0007669"/>
    <property type="project" value="InterPro"/>
</dbReference>
<evidence type="ECO:0000259" key="10">
    <source>
        <dbReference type="Pfam" id="PF19269"/>
    </source>
</evidence>
<dbReference type="Gene3D" id="1.10.8.70">
    <property type="entry name" value="Glutamate-tRNA synthetase, class I, anticodon-binding domain 1"/>
    <property type="match status" value="1"/>
</dbReference>
<keyword evidence="4 8" id="KW-0547">Nucleotide-binding</keyword>
<comment type="function">
    <text evidence="8">Catalyzes the attachment of glutamate to tRNA(Glu) in a two-step reaction: glutamate is first activated by ATP to form Glu-AMP and then transferred to the acceptor end of tRNA(Glu).</text>
</comment>
<evidence type="ECO:0000256" key="2">
    <source>
        <dbReference type="ARBA" id="ARBA00022490"/>
    </source>
</evidence>
<dbReference type="SUPFAM" id="SSF48163">
    <property type="entry name" value="An anticodon-binding domain of class I aminoacyl-tRNA synthetases"/>
    <property type="match status" value="1"/>
</dbReference>
<feature type="short sequence motif" description="'HIGH' region" evidence="8">
    <location>
        <begin position="15"/>
        <end position="25"/>
    </location>
</feature>
<dbReference type="RefSeq" id="WP_260796243.1">
    <property type="nucleotide sequence ID" value="NZ_CP093313.1"/>
</dbReference>
<evidence type="ECO:0000313" key="11">
    <source>
        <dbReference type="EMBL" id="UWZ86605.1"/>
    </source>
</evidence>
<dbReference type="InterPro" id="IPR020058">
    <property type="entry name" value="Glu/Gln-tRNA-synth_Ib_cat-dom"/>
</dbReference>
<dbReference type="InterPro" id="IPR033910">
    <property type="entry name" value="GluRS_core"/>
</dbReference>
<dbReference type="NCBIfam" id="TIGR00464">
    <property type="entry name" value="gltX_bact"/>
    <property type="match status" value="1"/>
</dbReference>
<dbReference type="InterPro" id="IPR049940">
    <property type="entry name" value="GluQ/Sye"/>
</dbReference>
<dbReference type="PRINTS" id="PR00987">
    <property type="entry name" value="TRNASYNTHGLU"/>
</dbReference>
<evidence type="ECO:0000256" key="6">
    <source>
        <dbReference type="ARBA" id="ARBA00022917"/>
    </source>
</evidence>
<dbReference type="Gene3D" id="1.10.10.350">
    <property type="match status" value="1"/>
</dbReference>
<feature type="binding site" evidence="8">
    <location>
        <position position="249"/>
    </location>
    <ligand>
        <name>ATP</name>
        <dbReference type="ChEBI" id="CHEBI:30616"/>
    </ligand>
</feature>
<keyword evidence="12" id="KW-1185">Reference proteome</keyword>
<dbReference type="Pfam" id="PF19269">
    <property type="entry name" value="Anticodon_2"/>
    <property type="match status" value="1"/>
</dbReference>
<dbReference type="PANTHER" id="PTHR43311:SF2">
    <property type="entry name" value="GLUTAMATE--TRNA LIGASE, MITOCHONDRIAL-RELATED"/>
    <property type="match status" value="1"/>
</dbReference>
<feature type="short sequence motif" description="'KMSKS' region" evidence="8">
    <location>
        <begin position="246"/>
        <end position="250"/>
    </location>
</feature>
<dbReference type="HAMAP" id="MF_00022">
    <property type="entry name" value="Glu_tRNA_synth_type1"/>
    <property type="match status" value="1"/>
</dbReference>
<keyword evidence="3 8" id="KW-0436">Ligase</keyword>
<organism evidence="11 12">
    <name type="scientific">Occallatibacter riparius</name>
    <dbReference type="NCBI Taxonomy" id="1002689"/>
    <lineage>
        <taxon>Bacteria</taxon>
        <taxon>Pseudomonadati</taxon>
        <taxon>Acidobacteriota</taxon>
        <taxon>Terriglobia</taxon>
        <taxon>Terriglobales</taxon>
        <taxon>Acidobacteriaceae</taxon>
        <taxon>Occallatibacter</taxon>
    </lineage>
</organism>
<keyword evidence="5 8" id="KW-0067">ATP-binding</keyword>
<dbReference type="GO" id="GO:0004818">
    <property type="term" value="F:glutamate-tRNA ligase activity"/>
    <property type="evidence" value="ECO:0007669"/>
    <property type="project" value="UniProtKB-UniRule"/>
</dbReference>
<dbReference type="EC" id="6.1.1.17" evidence="8"/>
<comment type="subunit">
    <text evidence="8">Monomer.</text>
</comment>
<dbReference type="GO" id="GO:0005524">
    <property type="term" value="F:ATP binding"/>
    <property type="evidence" value="ECO:0007669"/>
    <property type="project" value="UniProtKB-UniRule"/>
</dbReference>
<dbReference type="Pfam" id="PF00749">
    <property type="entry name" value="tRNA-synt_1c"/>
    <property type="match status" value="1"/>
</dbReference>
<comment type="subcellular location">
    <subcellularLocation>
        <location evidence="8">Cytoplasm</location>
    </subcellularLocation>
</comment>
<dbReference type="InterPro" id="IPR004527">
    <property type="entry name" value="Glu-tRNA-ligase_bac/mito"/>
</dbReference>
<dbReference type="GO" id="GO:0005829">
    <property type="term" value="C:cytosol"/>
    <property type="evidence" value="ECO:0007669"/>
    <property type="project" value="TreeGrafter"/>
</dbReference>
<dbReference type="GO" id="GO:0006424">
    <property type="term" value="P:glutamyl-tRNA aminoacylation"/>
    <property type="evidence" value="ECO:0007669"/>
    <property type="project" value="UniProtKB-UniRule"/>
</dbReference>
<dbReference type="InterPro" id="IPR000924">
    <property type="entry name" value="Glu/Gln-tRNA-synth"/>
</dbReference>
<evidence type="ECO:0000259" key="9">
    <source>
        <dbReference type="Pfam" id="PF00749"/>
    </source>
</evidence>
<evidence type="ECO:0000256" key="7">
    <source>
        <dbReference type="ARBA" id="ARBA00023146"/>
    </source>
</evidence>
<evidence type="ECO:0000256" key="1">
    <source>
        <dbReference type="ARBA" id="ARBA00007894"/>
    </source>
</evidence>
<name>A0A9J7BYM5_9BACT</name>
<evidence type="ECO:0000256" key="5">
    <source>
        <dbReference type="ARBA" id="ARBA00022840"/>
    </source>
</evidence>
<dbReference type="InterPro" id="IPR020752">
    <property type="entry name" value="Glu-tRNA-synth_I_codon-bd_sub1"/>
</dbReference>
<accession>A0A9J7BYM5</accession>
<dbReference type="InterPro" id="IPR020751">
    <property type="entry name" value="aa-tRNA-synth_I_codon-bd_sub2"/>
</dbReference>
<sequence length="510" mass="56407">MSDQTATKPRVRFAPSPTGFLHVGSARTFIFNWLYARHNGGTMVFRLDDTDVERNTDASVQSIFEGLRWLGLNWDEEYKQSERLDLHRAAAQAIFEKGLAYRDFTPAHAAEGEASSAQGAWLFNPGMRELSREASDRRAAAGEPFALRYRVPRGAGRLVQFNDAVYGEMSKPADEVEDFALLRSDGNPTYHLSSCVDDADLRITQIIRGQDHLTNTFKHVLIFEGLGATPPQFAHLPLLVAPDGAKLSKRKHGPVVSVTTYRDAGFVPEAFINFLCLLGWSPKNDLEFMQIAQLTELFTLEGVNRSNAVVNFSEETPFDPKAVHLNGEHLRVLSVEDLTQRLLPFFVNAGLIATDPSSSPSSFENGGIDDAAIKKLLAVTPLIRERIRLMAEAPAAADFFFLSELPPYDPAELIPQISKKEQGDAALALRVLKHAAEVLDETDFNHDALDHALREAAADLGLKAGPMFQPIRVAVCGRKNAPPLFETMVVLGKETCLTRIRQAEEKLTTL</sequence>
<proteinExistence type="inferred from homology"/>
<dbReference type="InterPro" id="IPR045462">
    <property type="entry name" value="aa-tRNA-synth_I_cd-bd"/>
</dbReference>
<keyword evidence="2 8" id="KW-0963">Cytoplasm</keyword>
<keyword evidence="7 8" id="KW-0030">Aminoacyl-tRNA synthetase</keyword>
<comment type="caution">
    <text evidence="8">Lacks conserved residue(s) required for the propagation of feature annotation.</text>
</comment>